<comment type="subcellular location">
    <subcellularLocation>
        <location evidence="9">Cell membrane</location>
        <topology evidence="9">Multi-pass membrane protein</topology>
    </subcellularLocation>
    <subcellularLocation>
        <location evidence="1">Membrane</location>
        <topology evidence="1">Multi-pass membrane protein</topology>
    </subcellularLocation>
</comment>
<dbReference type="Gene3D" id="1.10.357.20">
    <property type="entry name" value="SLC41 divalent cation transporters, integral membrane domain"/>
    <property type="match status" value="1"/>
</dbReference>
<evidence type="ECO:0000256" key="1">
    <source>
        <dbReference type="ARBA" id="ARBA00004141"/>
    </source>
</evidence>
<comment type="similarity">
    <text evidence="2 9">Belongs to the SLC41A transporter family.</text>
</comment>
<dbReference type="GO" id="GO:0005886">
    <property type="term" value="C:plasma membrane"/>
    <property type="evidence" value="ECO:0007669"/>
    <property type="project" value="UniProtKB-SubCell"/>
</dbReference>
<dbReference type="InterPro" id="IPR000644">
    <property type="entry name" value="CBS_dom"/>
</dbReference>
<dbReference type="PROSITE" id="PS51371">
    <property type="entry name" value="CBS"/>
    <property type="match status" value="2"/>
</dbReference>
<feature type="transmembrane region" description="Helical" evidence="9">
    <location>
        <begin position="406"/>
        <end position="428"/>
    </location>
</feature>
<dbReference type="InParanoid" id="Q0F087"/>
<evidence type="ECO:0000256" key="9">
    <source>
        <dbReference type="RuleBase" id="RU362011"/>
    </source>
</evidence>
<comment type="caution">
    <text evidence="11">The sequence shown here is derived from an EMBL/GenBank/DDBJ whole genome shotgun (WGS) entry which is preliminary data.</text>
</comment>
<dbReference type="PANTHER" id="PTHR43773">
    <property type="entry name" value="MAGNESIUM TRANSPORTER MGTE"/>
    <property type="match status" value="1"/>
</dbReference>
<reference evidence="11 12" key="1">
    <citation type="submission" date="2006-09" db="EMBL/GenBank/DDBJ databases">
        <authorList>
            <person name="Emerson D."/>
            <person name="Ferriera S."/>
            <person name="Johnson J."/>
            <person name="Kravitz S."/>
            <person name="Halpern A."/>
            <person name="Remington K."/>
            <person name="Beeson K."/>
            <person name="Tran B."/>
            <person name="Rogers Y.-H."/>
            <person name="Friedman R."/>
            <person name="Venter J.C."/>
        </authorList>
    </citation>
    <scope>NUCLEOTIDE SEQUENCE [LARGE SCALE GENOMIC DNA]</scope>
    <source>
        <strain evidence="11 12">PV-1</strain>
    </source>
</reference>
<dbReference type="SUPFAM" id="SSF161093">
    <property type="entry name" value="MgtE membrane domain-like"/>
    <property type="match status" value="1"/>
</dbReference>
<dbReference type="InterPro" id="IPR006667">
    <property type="entry name" value="SLC41_membr_dom"/>
</dbReference>
<keyword evidence="8" id="KW-0129">CBS domain</keyword>
<dbReference type="Proteomes" id="UP000005297">
    <property type="component" value="Unassembled WGS sequence"/>
</dbReference>
<dbReference type="CDD" id="cd04606">
    <property type="entry name" value="CBS_pair_Mg_transporter"/>
    <property type="match status" value="1"/>
</dbReference>
<dbReference type="GO" id="GO:0015095">
    <property type="term" value="F:magnesium ion transmembrane transporter activity"/>
    <property type="evidence" value="ECO:0007669"/>
    <property type="project" value="UniProtKB-UniRule"/>
</dbReference>
<feature type="transmembrane region" description="Helical" evidence="9">
    <location>
        <begin position="329"/>
        <end position="356"/>
    </location>
</feature>
<dbReference type="Pfam" id="PF00571">
    <property type="entry name" value="CBS"/>
    <property type="match status" value="2"/>
</dbReference>
<dbReference type="InterPro" id="IPR036739">
    <property type="entry name" value="SLC41_membr_dom_sf"/>
</dbReference>
<dbReference type="Gene3D" id="3.10.580.10">
    <property type="entry name" value="CBS-domain"/>
    <property type="match status" value="1"/>
</dbReference>
<feature type="transmembrane region" description="Helical" evidence="9">
    <location>
        <begin position="440"/>
        <end position="467"/>
    </location>
</feature>
<protein>
    <recommendedName>
        <fullName evidence="9">Magnesium transporter MgtE</fullName>
    </recommendedName>
</protein>
<feature type="transmembrane region" description="Helical" evidence="9">
    <location>
        <begin position="304"/>
        <end position="323"/>
    </location>
</feature>
<dbReference type="InterPro" id="IPR046342">
    <property type="entry name" value="CBS_dom_sf"/>
</dbReference>
<dbReference type="PANTHER" id="PTHR43773:SF1">
    <property type="entry name" value="MAGNESIUM TRANSPORTER MGTE"/>
    <property type="match status" value="1"/>
</dbReference>
<dbReference type="STRING" id="314344.AL013_12595"/>
<dbReference type="eggNOG" id="COG2239">
    <property type="taxonomic scope" value="Bacteria"/>
</dbReference>
<comment type="subunit">
    <text evidence="9">Homodimer.</text>
</comment>
<evidence type="ECO:0000259" key="10">
    <source>
        <dbReference type="PROSITE" id="PS51371"/>
    </source>
</evidence>
<evidence type="ECO:0000256" key="2">
    <source>
        <dbReference type="ARBA" id="ARBA00009749"/>
    </source>
</evidence>
<dbReference type="Pfam" id="PF01769">
    <property type="entry name" value="MgtE"/>
    <property type="match status" value="1"/>
</dbReference>
<dbReference type="RefSeq" id="WP_009849298.1">
    <property type="nucleotide sequence ID" value="NZ_DS022294.1"/>
</dbReference>
<dbReference type="EMBL" id="AATS01000005">
    <property type="protein sequence ID" value="EAU54797.1"/>
    <property type="molecule type" value="Genomic_DNA"/>
</dbReference>
<evidence type="ECO:0000313" key="12">
    <source>
        <dbReference type="Proteomes" id="UP000005297"/>
    </source>
</evidence>
<dbReference type="Gene3D" id="1.25.60.10">
    <property type="entry name" value="MgtE N-terminal domain-like"/>
    <property type="match status" value="1"/>
</dbReference>
<keyword evidence="9" id="KW-1003">Cell membrane</keyword>
<evidence type="ECO:0000256" key="3">
    <source>
        <dbReference type="ARBA" id="ARBA00022448"/>
    </source>
</evidence>
<dbReference type="SMART" id="SM00116">
    <property type="entry name" value="CBS"/>
    <property type="match status" value="2"/>
</dbReference>
<name>Q0F087_9PROT</name>
<dbReference type="SMART" id="SM00924">
    <property type="entry name" value="MgtE_N"/>
    <property type="match status" value="1"/>
</dbReference>
<proteinExistence type="inferred from homology"/>
<feature type="domain" description="CBS" evidence="10">
    <location>
        <begin position="157"/>
        <end position="220"/>
    </location>
</feature>
<keyword evidence="3 9" id="KW-0813">Transport</keyword>
<feature type="domain" description="CBS" evidence="10">
    <location>
        <begin position="221"/>
        <end position="277"/>
    </location>
</feature>
<dbReference type="InterPro" id="IPR006668">
    <property type="entry name" value="Mg_transptr_MgtE_intracell_dom"/>
</dbReference>
<evidence type="ECO:0000313" key="11">
    <source>
        <dbReference type="EMBL" id="EAU54797.1"/>
    </source>
</evidence>
<keyword evidence="7 9" id="KW-0472">Membrane</keyword>
<dbReference type="Pfam" id="PF03448">
    <property type="entry name" value="MgtE_N"/>
    <property type="match status" value="1"/>
</dbReference>
<dbReference type="HOGENOM" id="CLU_037408_1_1_0"/>
<keyword evidence="12" id="KW-1185">Reference proteome</keyword>
<keyword evidence="4 9" id="KW-0812">Transmembrane</keyword>
<gene>
    <name evidence="11" type="ORF">SPV1_08888</name>
</gene>
<dbReference type="SUPFAM" id="SSF54631">
    <property type="entry name" value="CBS-domain pair"/>
    <property type="match status" value="1"/>
</dbReference>
<accession>Q0F087</accession>
<evidence type="ECO:0000256" key="4">
    <source>
        <dbReference type="ARBA" id="ARBA00022692"/>
    </source>
</evidence>
<evidence type="ECO:0000256" key="8">
    <source>
        <dbReference type="PROSITE-ProRule" id="PRU00703"/>
    </source>
</evidence>
<dbReference type="NCBIfam" id="TIGR00400">
    <property type="entry name" value="mgtE"/>
    <property type="match status" value="1"/>
</dbReference>
<feature type="transmembrane region" description="Helical" evidence="9">
    <location>
        <begin position="377"/>
        <end position="400"/>
    </location>
</feature>
<dbReference type="SUPFAM" id="SSF158791">
    <property type="entry name" value="MgtE N-terminal domain-like"/>
    <property type="match status" value="1"/>
</dbReference>
<comment type="function">
    <text evidence="9">Acts as a magnesium transporter.</text>
</comment>
<dbReference type="AlphaFoldDB" id="Q0F087"/>
<organism evidence="11 12">
    <name type="scientific">Mariprofundus ferrooxydans PV-1</name>
    <dbReference type="NCBI Taxonomy" id="314345"/>
    <lineage>
        <taxon>Bacteria</taxon>
        <taxon>Pseudomonadati</taxon>
        <taxon>Pseudomonadota</taxon>
        <taxon>Candidatius Mariprofundia</taxon>
        <taxon>Mariprofundales</taxon>
        <taxon>Mariprofundaceae</taxon>
        <taxon>Mariprofundus</taxon>
    </lineage>
</organism>
<sequence length="468" mass="51077">MSGANLPIRYPEEARLSDVPEISSLLSSDEALQLAKWDETRLRELLGEMHASELAELLLSCRKDEERSRLIESIPDELLGEAMLELPEGMQEDLLTDFDADEVEEVVEHLDSDDAADFLQAVDKGVADEVMERLEPSDRREIEQLMSHDEETAGGLMQAELFKVRTGWSVEKVLQVLRRFGREIENLNYVYVVNDEDLLEGVLSLHTLLFAEPDVMVTDLADRDFPRVLAGQDQEDVARIFEKFDVLALPVVNDLGELIGRITADDVIDVIHEEATEDMYRLAALSDQDDLAEPVTITAGRRGVWLMVNLITAIAASLVIAQFEATIAQIVALAVLMPIVASMGGIAGTQTLTVIVRGIALGRVTFANARRTLIKEVSVGLVSGLVFALVIGTIASLWFPDLGVRLGAVIAAAMMLNLFAAGLAGALIPLTLKRLNIDPALASGTILTTVTDVVGFFAFLGLATLFLI</sequence>
<keyword evidence="9" id="KW-0479">Metal-binding</keyword>
<dbReference type="InterPro" id="IPR006669">
    <property type="entry name" value="MgtE_transporter"/>
</dbReference>
<dbReference type="InterPro" id="IPR038076">
    <property type="entry name" value="MgtE_N_sf"/>
</dbReference>
<keyword evidence="5 9" id="KW-0460">Magnesium</keyword>
<evidence type="ECO:0000256" key="7">
    <source>
        <dbReference type="ARBA" id="ARBA00023136"/>
    </source>
</evidence>
<evidence type="ECO:0000256" key="6">
    <source>
        <dbReference type="ARBA" id="ARBA00022989"/>
    </source>
</evidence>
<evidence type="ECO:0000256" key="5">
    <source>
        <dbReference type="ARBA" id="ARBA00022842"/>
    </source>
</evidence>
<dbReference type="GO" id="GO:0046872">
    <property type="term" value="F:metal ion binding"/>
    <property type="evidence" value="ECO:0007669"/>
    <property type="project" value="UniProtKB-KW"/>
</dbReference>
<keyword evidence="6 9" id="KW-1133">Transmembrane helix</keyword>